<name>A0A1M5N409_9FLAO</name>
<keyword evidence="1" id="KW-0472">Membrane</keyword>
<organism evidence="2 3">
    <name type="scientific">Flavobacterium fluvii</name>
    <dbReference type="NCBI Taxonomy" id="468056"/>
    <lineage>
        <taxon>Bacteria</taxon>
        <taxon>Pseudomonadati</taxon>
        <taxon>Bacteroidota</taxon>
        <taxon>Flavobacteriia</taxon>
        <taxon>Flavobacteriales</taxon>
        <taxon>Flavobacteriaceae</taxon>
        <taxon>Flavobacterium</taxon>
    </lineage>
</organism>
<evidence type="ECO:0000313" key="2">
    <source>
        <dbReference type="EMBL" id="SHG84306.1"/>
    </source>
</evidence>
<evidence type="ECO:0000256" key="1">
    <source>
        <dbReference type="SAM" id="Phobius"/>
    </source>
</evidence>
<protein>
    <submittedName>
        <fullName evidence="2">Uncharacterized protein</fullName>
    </submittedName>
</protein>
<dbReference type="EMBL" id="FQWB01000007">
    <property type="protein sequence ID" value="SHG84306.1"/>
    <property type="molecule type" value="Genomic_DNA"/>
</dbReference>
<dbReference type="Proteomes" id="UP000184516">
    <property type="component" value="Unassembled WGS sequence"/>
</dbReference>
<keyword evidence="1" id="KW-0812">Transmembrane</keyword>
<reference evidence="3" key="1">
    <citation type="submission" date="2016-11" db="EMBL/GenBank/DDBJ databases">
        <authorList>
            <person name="Varghese N."/>
            <person name="Submissions S."/>
        </authorList>
    </citation>
    <scope>NUCLEOTIDE SEQUENCE [LARGE SCALE GENOMIC DNA]</scope>
    <source>
        <strain evidence="3">DSM 19978</strain>
    </source>
</reference>
<keyword evidence="1" id="KW-1133">Transmembrane helix</keyword>
<proteinExistence type="predicted"/>
<feature type="transmembrane region" description="Helical" evidence="1">
    <location>
        <begin position="37"/>
        <end position="55"/>
    </location>
</feature>
<keyword evidence="3" id="KW-1185">Reference proteome</keyword>
<sequence length="61" mass="7292">MVLPKRFNCNDLRFQVLEIILKFKQIIRLITGKRPDILLFIDGFLSIFFVILNYLPFAVNY</sequence>
<evidence type="ECO:0000313" key="3">
    <source>
        <dbReference type="Proteomes" id="UP000184516"/>
    </source>
</evidence>
<accession>A0A1M5N409</accession>
<gene>
    <name evidence="2" type="ORF">SAMN05443549_107102</name>
</gene>
<dbReference type="AlphaFoldDB" id="A0A1M5N409"/>